<organism evidence="14 15">
    <name type="scientific">Perkinsus olseni</name>
    <name type="common">Perkinsus atlanticus</name>
    <dbReference type="NCBI Taxonomy" id="32597"/>
    <lineage>
        <taxon>Eukaryota</taxon>
        <taxon>Sar</taxon>
        <taxon>Alveolata</taxon>
        <taxon>Perkinsozoa</taxon>
        <taxon>Perkinsea</taxon>
        <taxon>Perkinsida</taxon>
        <taxon>Perkinsidae</taxon>
        <taxon>Perkinsus</taxon>
    </lineage>
</organism>
<dbReference type="Pfam" id="PF01433">
    <property type="entry name" value="Peptidase_M1"/>
    <property type="match status" value="1"/>
</dbReference>
<evidence type="ECO:0000256" key="9">
    <source>
        <dbReference type="PIRSR" id="PIRSR634016-3"/>
    </source>
</evidence>
<dbReference type="InterPro" id="IPR050344">
    <property type="entry name" value="Peptidase_M1_aminopeptidases"/>
</dbReference>
<evidence type="ECO:0000256" key="7">
    <source>
        <dbReference type="ARBA" id="ARBA00023049"/>
    </source>
</evidence>
<keyword evidence="7" id="KW-0482">Metalloprotease</keyword>
<dbReference type="Proteomes" id="UP000570595">
    <property type="component" value="Unassembled WGS sequence"/>
</dbReference>
<evidence type="ECO:0000256" key="1">
    <source>
        <dbReference type="ARBA" id="ARBA00010136"/>
    </source>
</evidence>
<proteinExistence type="inferred from homology"/>
<dbReference type="SUPFAM" id="SSF63737">
    <property type="entry name" value="Leukotriene A4 hydrolase N-terminal domain"/>
    <property type="match status" value="1"/>
</dbReference>
<dbReference type="GO" id="GO:0070006">
    <property type="term" value="F:metalloaminopeptidase activity"/>
    <property type="evidence" value="ECO:0007669"/>
    <property type="project" value="TreeGrafter"/>
</dbReference>
<dbReference type="GO" id="GO:0008270">
    <property type="term" value="F:zinc ion binding"/>
    <property type="evidence" value="ECO:0007669"/>
    <property type="project" value="InterPro"/>
</dbReference>
<feature type="domain" description="Peptidase M1 membrane alanine aminopeptidase" evidence="11">
    <location>
        <begin position="242"/>
        <end position="459"/>
    </location>
</feature>
<keyword evidence="6 9" id="KW-0862">Zinc</keyword>
<keyword evidence="2" id="KW-0031">Aminopeptidase</keyword>
<dbReference type="PRINTS" id="PR00756">
    <property type="entry name" value="ALADIPTASE"/>
</dbReference>
<reference evidence="14 15" key="1">
    <citation type="submission" date="2020-04" db="EMBL/GenBank/DDBJ databases">
        <title>Perkinsus olseni comparative genomics.</title>
        <authorList>
            <person name="Bogema D.R."/>
        </authorList>
    </citation>
    <scope>NUCLEOTIDE SEQUENCE [LARGE SCALE GENOMIC DNA]</scope>
    <source>
        <strain evidence="14">ATCC PRA-179</strain>
    </source>
</reference>
<feature type="domain" description="ERAP1-like C-terminal" evidence="12">
    <location>
        <begin position="537"/>
        <end position="856"/>
    </location>
</feature>
<evidence type="ECO:0000256" key="3">
    <source>
        <dbReference type="ARBA" id="ARBA00022670"/>
    </source>
</evidence>
<dbReference type="Gene3D" id="1.25.50.20">
    <property type="match status" value="1"/>
</dbReference>
<dbReference type="Gene3D" id="1.10.390.10">
    <property type="entry name" value="Neutral Protease Domain 2"/>
    <property type="match status" value="1"/>
</dbReference>
<evidence type="ECO:0000313" key="14">
    <source>
        <dbReference type="EMBL" id="KAF4661827.1"/>
    </source>
</evidence>
<dbReference type="EMBL" id="JABAHT010000186">
    <property type="protein sequence ID" value="KAF4661827.1"/>
    <property type="molecule type" value="Genomic_DNA"/>
</dbReference>
<dbReference type="SUPFAM" id="SSF55486">
    <property type="entry name" value="Metalloproteases ('zincins'), catalytic domain"/>
    <property type="match status" value="1"/>
</dbReference>
<evidence type="ECO:0000259" key="13">
    <source>
        <dbReference type="Pfam" id="PF17900"/>
    </source>
</evidence>
<dbReference type="InterPro" id="IPR045357">
    <property type="entry name" value="Aminopeptidase_N-like_N"/>
</dbReference>
<feature type="binding site" evidence="9">
    <location>
        <position position="337"/>
    </location>
    <ligand>
        <name>Zn(2+)</name>
        <dbReference type="ChEBI" id="CHEBI:29105"/>
        <note>catalytic</note>
    </ligand>
</feature>
<dbReference type="AlphaFoldDB" id="A0A7J6LRG2"/>
<name>A0A7J6LRG2_PEROL</name>
<evidence type="ECO:0000256" key="2">
    <source>
        <dbReference type="ARBA" id="ARBA00022438"/>
    </source>
</evidence>
<dbReference type="InterPro" id="IPR024571">
    <property type="entry name" value="ERAP1-like_C_dom"/>
</dbReference>
<dbReference type="Gene3D" id="2.60.40.1910">
    <property type="match status" value="1"/>
</dbReference>
<dbReference type="GO" id="GO:0005737">
    <property type="term" value="C:cytoplasm"/>
    <property type="evidence" value="ECO:0007669"/>
    <property type="project" value="TreeGrafter"/>
</dbReference>
<feature type="binding site" evidence="9">
    <location>
        <position position="318"/>
    </location>
    <ligand>
        <name>Zn(2+)</name>
        <dbReference type="ChEBI" id="CHEBI:29105"/>
        <note>catalytic</note>
    </ligand>
</feature>
<dbReference type="FunFam" id="1.10.390.10:FF:000001">
    <property type="entry name" value="Aminopeptidase"/>
    <property type="match status" value="1"/>
</dbReference>
<evidence type="ECO:0000259" key="12">
    <source>
        <dbReference type="Pfam" id="PF11838"/>
    </source>
</evidence>
<keyword evidence="5" id="KW-0378">Hydrolase</keyword>
<dbReference type="InterPro" id="IPR014782">
    <property type="entry name" value="Peptidase_M1_dom"/>
</dbReference>
<protein>
    <recommendedName>
        <fullName evidence="16">Aminopeptidase</fullName>
    </recommendedName>
</protein>
<gene>
    <name evidence="14" type="ORF">FOZ61_002912</name>
</gene>
<dbReference type="InterPro" id="IPR001930">
    <property type="entry name" value="Peptidase_M1"/>
</dbReference>
<feature type="domain" description="Aminopeptidase N-like N-terminal" evidence="13">
    <location>
        <begin position="19"/>
        <end position="207"/>
    </location>
</feature>
<dbReference type="GO" id="GO:0016020">
    <property type="term" value="C:membrane"/>
    <property type="evidence" value="ECO:0007669"/>
    <property type="project" value="TreeGrafter"/>
</dbReference>
<comment type="caution">
    <text evidence="14">The sequence shown here is derived from an EMBL/GenBank/DDBJ whole genome shotgun (WGS) entry which is preliminary data.</text>
</comment>
<dbReference type="Pfam" id="PF11838">
    <property type="entry name" value="ERAP1_C"/>
    <property type="match status" value="1"/>
</dbReference>
<dbReference type="CDD" id="cd09601">
    <property type="entry name" value="M1_APN-Q_like"/>
    <property type="match status" value="1"/>
</dbReference>
<accession>A0A7J6LRG2</accession>
<dbReference type="InterPro" id="IPR027268">
    <property type="entry name" value="Peptidase_M4/M1_CTD_sf"/>
</dbReference>
<feature type="binding site" evidence="9">
    <location>
        <position position="314"/>
    </location>
    <ligand>
        <name>Zn(2+)</name>
        <dbReference type="ChEBI" id="CHEBI:29105"/>
        <note>catalytic</note>
    </ligand>
</feature>
<dbReference type="GO" id="GO:0042277">
    <property type="term" value="F:peptide binding"/>
    <property type="evidence" value="ECO:0007669"/>
    <property type="project" value="TreeGrafter"/>
</dbReference>
<dbReference type="PANTHER" id="PTHR11533">
    <property type="entry name" value="PROTEASE M1 ZINC METALLOPROTEASE"/>
    <property type="match status" value="1"/>
</dbReference>
<dbReference type="GO" id="GO:0005615">
    <property type="term" value="C:extracellular space"/>
    <property type="evidence" value="ECO:0007669"/>
    <property type="project" value="TreeGrafter"/>
</dbReference>
<dbReference type="InterPro" id="IPR042097">
    <property type="entry name" value="Aminopeptidase_N-like_N_sf"/>
</dbReference>
<dbReference type="InterPro" id="IPR034016">
    <property type="entry name" value="M1_APN-typ"/>
</dbReference>
<keyword evidence="4 9" id="KW-0479">Metal-binding</keyword>
<dbReference type="Gene3D" id="2.60.40.1730">
    <property type="entry name" value="tricorn interacting facor f3 domain"/>
    <property type="match status" value="1"/>
</dbReference>
<evidence type="ECO:0008006" key="16">
    <source>
        <dbReference type="Google" id="ProtNLM"/>
    </source>
</evidence>
<feature type="site" description="Transition state stabilizer" evidence="10">
    <location>
        <position position="400"/>
    </location>
</feature>
<evidence type="ECO:0000256" key="4">
    <source>
        <dbReference type="ARBA" id="ARBA00022723"/>
    </source>
</evidence>
<evidence type="ECO:0000256" key="10">
    <source>
        <dbReference type="PIRSR" id="PIRSR634016-4"/>
    </source>
</evidence>
<sequence length="1110" mass="123970">MTDDNSSSNLLDSHVHVREYDIHLQPNFDTFRFEGSSRIALDVTEPTKVIKLHAKELAISAGVTLEYPSSGKTYHTDSVAVSEKNTTCTFCFTEELPTGPAVLNVDYVGTLNDQMAGLYRSAYVDQYGKPKHLLCTQMEAIDARRAFPCIDEPGAKAVFRITVTTEAHRQVISNMPEASRALLPAERHGSLMQKVTFMPSPLMSPYLMALVVGEFEFLQSATKRGTLVRVLATPGSKDQCHFALDVATRVLEWYEKFFGLPYPLPKLDLVAIPDFACGAMENWGLVTFREVDLLCDPAKVSVGTRKRVATVVSHELAHQWFGNLVTMEWWDDLWLNEGFATFMENLSADALFPELGLWNMYVSSDLESAFHLDGMRSSHPIKVPISAAEDVDEVFDAISYEKGCAIVRTLWAVLGPDAFQKGVQIYMDRHQYKNTQTSDLWKAFEEASGQPVKEMMDSWTDQMGYPVLEVGPRDSNGNCKVTQSWFLSDGSVKEGDEEKKWVVPILIGDERTPAGEMGRLTMMREKSETVNVGNARWVALNYGSWVPYRVHYASPEMRGALAKAVAHRSLPVPDKIQLLATTRALAKAKRLTVCEALQLLTFYKSEGDADVWDAIAITVSALDIICEGVGRGSEMNKLVTELIEGPLARIGWDSKPTDESKTRQLRSTLVNLASKYCHTNKEMVENACQRAQAYLEDPSSLPADIRRSVLKLALAGGGDFWTALKERAERYDVTKTEVVDIYASLGYVKDNRLKQRTLEWSLNPIVRPSDYYTVMGSVRASSSEGGDMAWNFLITRFDDVKARVSSACSSLLTSVFYSCAGGSTDASRADTLERMRVEKRLSAIGRSLSQLMESIRSNATAVEHARESDVTMDEFWNPEALVAFVRRSVSRKVMDASMWNGVAARSMAMGDVLSGRQFAAVVRGFNKMNFGHSDIYPFLESFVPPRLPRFTPVDLSHLISGYVHVAHRDDEGFLVACADDLSCDRRKLASSVGNVHATNDWYAWENLLVAYADASVKHKKLFEVAAPKLYNNVHFIKGRNCARILRALIKCGFIHKRLVAGLRKALPTMSCSTDELQEICRLLNSMGIHDEFADKLLRYRKAEVLDDVVS</sequence>
<comment type="similarity">
    <text evidence="1">Belongs to the peptidase M1 family.</text>
</comment>
<feature type="active site" description="Proton acceptor" evidence="8">
    <location>
        <position position="315"/>
    </location>
</feature>
<dbReference type="GO" id="GO:0006508">
    <property type="term" value="P:proteolysis"/>
    <property type="evidence" value="ECO:0007669"/>
    <property type="project" value="UniProtKB-KW"/>
</dbReference>
<keyword evidence="3" id="KW-0645">Protease</keyword>
<evidence type="ECO:0000259" key="11">
    <source>
        <dbReference type="Pfam" id="PF01433"/>
    </source>
</evidence>
<dbReference type="GO" id="GO:0043171">
    <property type="term" value="P:peptide catabolic process"/>
    <property type="evidence" value="ECO:0007669"/>
    <property type="project" value="TreeGrafter"/>
</dbReference>
<evidence type="ECO:0000256" key="5">
    <source>
        <dbReference type="ARBA" id="ARBA00022801"/>
    </source>
</evidence>
<evidence type="ECO:0000256" key="6">
    <source>
        <dbReference type="ARBA" id="ARBA00022833"/>
    </source>
</evidence>
<evidence type="ECO:0000313" key="15">
    <source>
        <dbReference type="Proteomes" id="UP000570595"/>
    </source>
</evidence>
<dbReference type="OrthoDB" id="10031169at2759"/>
<dbReference type="Pfam" id="PF17900">
    <property type="entry name" value="Peptidase_M1_N"/>
    <property type="match status" value="1"/>
</dbReference>
<comment type="cofactor">
    <cofactor evidence="9">
        <name>Zn(2+)</name>
        <dbReference type="ChEBI" id="CHEBI:29105"/>
    </cofactor>
    <text evidence="9">Binds 1 zinc ion per subunit.</text>
</comment>
<evidence type="ECO:0000256" key="8">
    <source>
        <dbReference type="PIRSR" id="PIRSR634016-1"/>
    </source>
</evidence>
<dbReference type="PANTHER" id="PTHR11533:SF174">
    <property type="entry name" value="PUROMYCIN-SENSITIVE AMINOPEPTIDASE-RELATED"/>
    <property type="match status" value="1"/>
</dbReference>